<dbReference type="EMBL" id="JABSTQ010006570">
    <property type="protein sequence ID" value="KAG0437037.1"/>
    <property type="molecule type" value="Genomic_DNA"/>
</dbReference>
<accession>A0AC60QRD6</accession>
<proteinExistence type="predicted"/>
<gene>
    <name evidence="1" type="ORF">HPB47_017636</name>
</gene>
<dbReference type="Proteomes" id="UP000805193">
    <property type="component" value="Unassembled WGS sequence"/>
</dbReference>
<comment type="caution">
    <text evidence="1">The sequence shown here is derived from an EMBL/GenBank/DDBJ whole genome shotgun (WGS) entry which is preliminary data.</text>
</comment>
<protein>
    <submittedName>
        <fullName evidence="1">Uncharacterized protein</fullName>
    </submittedName>
</protein>
<name>A0AC60QRD6_IXOPE</name>
<keyword evidence="2" id="KW-1185">Reference proteome</keyword>
<organism evidence="1 2">
    <name type="scientific">Ixodes persulcatus</name>
    <name type="common">Taiga tick</name>
    <dbReference type="NCBI Taxonomy" id="34615"/>
    <lineage>
        <taxon>Eukaryota</taxon>
        <taxon>Metazoa</taxon>
        <taxon>Ecdysozoa</taxon>
        <taxon>Arthropoda</taxon>
        <taxon>Chelicerata</taxon>
        <taxon>Arachnida</taxon>
        <taxon>Acari</taxon>
        <taxon>Parasitiformes</taxon>
        <taxon>Ixodida</taxon>
        <taxon>Ixodoidea</taxon>
        <taxon>Ixodidae</taxon>
        <taxon>Ixodinae</taxon>
        <taxon>Ixodes</taxon>
    </lineage>
</organism>
<reference evidence="1 2" key="1">
    <citation type="journal article" date="2020" name="Cell">
        <title>Large-Scale Comparative Analyses of Tick Genomes Elucidate Their Genetic Diversity and Vector Capacities.</title>
        <authorList>
            <consortium name="Tick Genome and Microbiome Consortium (TIGMIC)"/>
            <person name="Jia N."/>
            <person name="Wang J."/>
            <person name="Shi W."/>
            <person name="Du L."/>
            <person name="Sun Y."/>
            <person name="Zhan W."/>
            <person name="Jiang J.F."/>
            <person name="Wang Q."/>
            <person name="Zhang B."/>
            <person name="Ji P."/>
            <person name="Bell-Sakyi L."/>
            <person name="Cui X.M."/>
            <person name="Yuan T.T."/>
            <person name="Jiang B.G."/>
            <person name="Yang W.F."/>
            <person name="Lam T.T."/>
            <person name="Chang Q.C."/>
            <person name="Ding S.J."/>
            <person name="Wang X.J."/>
            <person name="Zhu J.G."/>
            <person name="Ruan X.D."/>
            <person name="Zhao L."/>
            <person name="Wei J.T."/>
            <person name="Ye R.Z."/>
            <person name="Que T.C."/>
            <person name="Du C.H."/>
            <person name="Zhou Y.H."/>
            <person name="Cheng J.X."/>
            <person name="Dai P.F."/>
            <person name="Guo W.B."/>
            <person name="Han X.H."/>
            <person name="Huang E.J."/>
            <person name="Li L.F."/>
            <person name="Wei W."/>
            <person name="Gao Y.C."/>
            <person name="Liu J.Z."/>
            <person name="Shao H.Z."/>
            <person name="Wang X."/>
            <person name="Wang C.C."/>
            <person name="Yang T.C."/>
            <person name="Huo Q.B."/>
            <person name="Li W."/>
            <person name="Chen H.Y."/>
            <person name="Chen S.E."/>
            <person name="Zhou L.G."/>
            <person name="Ni X.B."/>
            <person name="Tian J.H."/>
            <person name="Sheng Y."/>
            <person name="Liu T."/>
            <person name="Pan Y.S."/>
            <person name="Xia L.Y."/>
            <person name="Li J."/>
            <person name="Zhao F."/>
            <person name="Cao W.C."/>
        </authorList>
    </citation>
    <scope>NUCLEOTIDE SEQUENCE [LARGE SCALE GENOMIC DNA]</scope>
    <source>
        <strain evidence="1">Iper-2018</strain>
    </source>
</reference>
<sequence length="260" mass="29612">MQDLFLQDKHFKYLFLSRFTQDALENLFSTIRAQNPMPRARDFKMALRLIAMSQFFRPSRSGSYDVDDSAVENRNKVAEGSILNSPSGARETSKGRWYNRWPEEPAEAPSEEEDETPNWDQYKTISDDEPQLLFYLAGYTVRAVKKKHKLCKLCLAAVTGSAASQNARLCQLKCYVRDGSNQELAMPSPDVFGLLLVAEGEFRKHEDLIIASKKTLDDVHQSTAALTKQLPLPKCHNLAQKLVEAFVLLRLRVTLKQKNK</sequence>
<evidence type="ECO:0000313" key="1">
    <source>
        <dbReference type="EMBL" id="KAG0437037.1"/>
    </source>
</evidence>
<evidence type="ECO:0000313" key="2">
    <source>
        <dbReference type="Proteomes" id="UP000805193"/>
    </source>
</evidence>